<dbReference type="EMBL" id="CP094984">
    <property type="protein sequence ID" value="UON93378.1"/>
    <property type="molecule type" value="Genomic_DNA"/>
</dbReference>
<evidence type="ECO:0000256" key="2">
    <source>
        <dbReference type="SAM" id="Phobius"/>
    </source>
</evidence>
<accession>A0A9X1S922</accession>
<feature type="compositionally biased region" description="Pro residues" evidence="1">
    <location>
        <begin position="155"/>
        <end position="169"/>
    </location>
</feature>
<evidence type="ECO:0000313" key="5">
    <source>
        <dbReference type="Proteomes" id="UP000829758"/>
    </source>
</evidence>
<keyword evidence="2" id="KW-1133">Transmembrane helix</keyword>
<gene>
    <name evidence="3" type="ORF">LJ755_03520</name>
    <name evidence="4" type="ORF">MUK71_07175</name>
</gene>
<feature type="transmembrane region" description="Helical" evidence="2">
    <location>
        <begin position="120"/>
        <end position="141"/>
    </location>
</feature>
<evidence type="ECO:0000256" key="1">
    <source>
        <dbReference type="SAM" id="MobiDB-lite"/>
    </source>
</evidence>
<feature type="transmembrane region" description="Helical" evidence="2">
    <location>
        <begin position="80"/>
        <end position="100"/>
    </location>
</feature>
<dbReference type="AlphaFoldDB" id="A0A9X1S922"/>
<dbReference type="InterPro" id="IPR019099">
    <property type="entry name" value="Uncharacterised_PGPGW_TM"/>
</dbReference>
<name>A0A9X1S922_9MICC</name>
<evidence type="ECO:0000313" key="6">
    <source>
        <dbReference type="Proteomes" id="UP001155145"/>
    </source>
</evidence>
<evidence type="ECO:0000313" key="3">
    <source>
        <dbReference type="EMBL" id="MCC3271797.1"/>
    </source>
</evidence>
<evidence type="ECO:0000313" key="4">
    <source>
        <dbReference type="EMBL" id="UON93378.1"/>
    </source>
</evidence>
<dbReference type="Proteomes" id="UP001155145">
    <property type="component" value="Unassembled WGS sequence"/>
</dbReference>
<sequence>MTRTERIPAWLRRTGIEVAGWTLVVLGLAALVLPGPGLLMIVAGLAVLSLRYAWAHRWLHPVRIHAFRAAAQGVQTWPRIAGSVCAAFAVMAAGVVWGLWRQVPQWWQFRDSWWLPGGWVTGGTLIASGCIGLALIVYSYIRFRPNGGPRASRQAPPPDTADPSTPPAE</sequence>
<feature type="region of interest" description="Disordered" evidence="1">
    <location>
        <begin position="148"/>
        <end position="169"/>
    </location>
</feature>
<reference evidence="3" key="1">
    <citation type="submission" date="2021-10" db="EMBL/GenBank/DDBJ databases">
        <title>Novel species in genus Arthrobacter.</title>
        <authorList>
            <person name="Liu Y."/>
        </authorList>
    </citation>
    <scope>NUCLEOTIDE SEQUENCE</scope>
    <source>
        <strain evidence="3">Zg-Y462</strain>
        <strain evidence="5">zg-Y462</strain>
    </source>
</reference>
<keyword evidence="2" id="KW-0472">Membrane</keyword>
<dbReference type="Pfam" id="PF09656">
    <property type="entry name" value="PGPGW"/>
    <property type="match status" value="1"/>
</dbReference>
<organism evidence="3 6">
    <name type="scientific">Arthrobacter zhangbolii</name>
    <dbReference type="NCBI Taxonomy" id="2886936"/>
    <lineage>
        <taxon>Bacteria</taxon>
        <taxon>Bacillati</taxon>
        <taxon>Actinomycetota</taxon>
        <taxon>Actinomycetes</taxon>
        <taxon>Micrococcales</taxon>
        <taxon>Micrococcaceae</taxon>
        <taxon>Arthrobacter</taxon>
    </lineage>
</organism>
<protein>
    <submittedName>
        <fullName evidence="3">PGPGW domain-containing protein</fullName>
    </submittedName>
</protein>
<feature type="transmembrane region" description="Helical" evidence="2">
    <location>
        <begin position="39"/>
        <end position="59"/>
    </location>
</feature>
<dbReference type="Proteomes" id="UP000829758">
    <property type="component" value="Chromosome"/>
</dbReference>
<dbReference type="RefSeq" id="WP_227927991.1">
    <property type="nucleotide sequence ID" value="NZ_CP094984.1"/>
</dbReference>
<proteinExistence type="predicted"/>
<keyword evidence="5" id="KW-1185">Reference proteome</keyword>
<dbReference type="EMBL" id="JAJFZT010000001">
    <property type="protein sequence ID" value="MCC3271797.1"/>
    <property type="molecule type" value="Genomic_DNA"/>
</dbReference>
<feature type="transmembrane region" description="Helical" evidence="2">
    <location>
        <begin position="15"/>
        <end position="33"/>
    </location>
</feature>
<keyword evidence="2" id="KW-0812">Transmembrane</keyword>